<evidence type="ECO:0000313" key="1">
    <source>
        <dbReference type="EMBL" id="SDC71340.1"/>
    </source>
</evidence>
<proteinExistence type="predicted"/>
<dbReference type="AlphaFoldDB" id="A0A1G6NTK8"/>
<protein>
    <recommendedName>
        <fullName evidence="5">Carboxypeptidase regulatory-like domain-containing protein</fullName>
    </recommendedName>
</protein>
<reference evidence="2" key="1">
    <citation type="submission" date="2016-10" db="EMBL/GenBank/DDBJ databases">
        <authorList>
            <person name="de Groot N.N."/>
        </authorList>
    </citation>
    <scope>NUCLEOTIDE SEQUENCE [LARGE SCALE GENOMIC DNA]</scope>
    <source>
        <strain evidence="2">CDM_6</strain>
    </source>
</reference>
<keyword evidence="3" id="KW-1185">Reference proteome</keyword>
<dbReference type="STRING" id="392421.SAMN04488694_10631"/>
<reference evidence="3 4" key="2">
    <citation type="submission" date="2016-10" db="EMBL/GenBank/DDBJ databases">
        <authorList>
            <person name="Varghese N."/>
            <person name="Submissions S."/>
        </authorList>
    </citation>
    <scope>NUCLEOTIDE SEQUENCE [LARGE SCALE GENOMIC DNA]</scope>
    <source>
        <strain evidence="1 4">CDM_1</strain>
        <strain evidence="3">CDM_6</strain>
    </source>
</reference>
<dbReference type="RefSeq" id="WP_092931819.1">
    <property type="nucleotide sequence ID" value="NZ_FMZP01000006.1"/>
</dbReference>
<dbReference type="OrthoDB" id="200409at2157"/>
<dbReference type="EMBL" id="FMZP01000006">
    <property type="protein sequence ID" value="SDC71340.1"/>
    <property type="molecule type" value="Genomic_DNA"/>
</dbReference>
<dbReference type="EMBL" id="FOIC01000006">
    <property type="protein sequence ID" value="SET37947.1"/>
    <property type="molecule type" value="Genomic_DNA"/>
</dbReference>
<accession>A0A1G6NTK8</accession>
<gene>
    <name evidence="2" type="ORF">SAMN04488694_10631</name>
    <name evidence="1" type="ORF">SAMN05192552_1006164</name>
</gene>
<evidence type="ECO:0000313" key="4">
    <source>
        <dbReference type="Proteomes" id="UP000324021"/>
    </source>
</evidence>
<sequence>MKVVRQLRIDIDRREVAVGTEITVRVRDDRRRPVKGAIVATQTKSTRTDERGLCRLRFDSPGFWKLVAATSPTEREAYEPASALVRVVPNATALRPLGWVGPR</sequence>
<dbReference type="Proteomes" id="UP000324021">
    <property type="component" value="Unassembled WGS sequence"/>
</dbReference>
<name>A0A1G6NTK8_9EURY</name>
<evidence type="ECO:0000313" key="3">
    <source>
        <dbReference type="Proteomes" id="UP000199320"/>
    </source>
</evidence>
<evidence type="ECO:0008006" key="5">
    <source>
        <dbReference type="Google" id="ProtNLM"/>
    </source>
</evidence>
<organism evidence="1 4">
    <name type="scientific">Natrinema hispanicum</name>
    <dbReference type="NCBI Taxonomy" id="392421"/>
    <lineage>
        <taxon>Archaea</taxon>
        <taxon>Methanobacteriati</taxon>
        <taxon>Methanobacteriota</taxon>
        <taxon>Stenosarchaea group</taxon>
        <taxon>Halobacteria</taxon>
        <taxon>Halobacteriales</taxon>
        <taxon>Natrialbaceae</taxon>
        <taxon>Natrinema</taxon>
    </lineage>
</organism>
<dbReference type="Proteomes" id="UP000199320">
    <property type="component" value="Unassembled WGS sequence"/>
</dbReference>
<evidence type="ECO:0000313" key="2">
    <source>
        <dbReference type="EMBL" id="SET37947.1"/>
    </source>
</evidence>